<gene>
    <name evidence="3" type="ORF">AGR7C_Lc100379</name>
</gene>
<feature type="transmembrane region" description="Helical" evidence="1">
    <location>
        <begin position="62"/>
        <end position="83"/>
    </location>
</feature>
<accession>A0A1S7QXD2</accession>
<dbReference type="PANTHER" id="PTHR35342:SF5">
    <property type="entry name" value="TRICARBOXYLIC TRANSPORT PROTEIN"/>
    <property type="match status" value="1"/>
</dbReference>
<dbReference type="PANTHER" id="PTHR35342">
    <property type="entry name" value="TRICARBOXYLIC TRANSPORT PROTEIN"/>
    <property type="match status" value="1"/>
</dbReference>
<dbReference type="Pfam" id="PF01970">
    <property type="entry name" value="TctA"/>
    <property type="match status" value="1"/>
</dbReference>
<keyword evidence="1" id="KW-0812">Transmembrane</keyword>
<sequence>MTDLLSNIILGFGVAVTPVNLFYCLLGVTLGTMIGILPGIGPSATVALLLPITYTMPDTAALIMLAGIFYGAQYGGSTTAILVNLPGESSSVVTCIDGYAMARQGRAGVALATAALGSFFAGTVATVLIVVVAKPLSAVALAFGPADYFSLVIFGLLFAVFLSSGSPVKAVGMVAFGIALSLVGIDPTSGEQRFTFGMAELFDGIDFVVLAIGLLGVSEILFNLQQGVERDAGAAKTGSLMPTRQDFKQAFPAVLRGTALGSFLGVLPGGGAIMSSFASYALERKIAKDPSRFGKGAIEGLAGPESANNAGAQTSFIPLLTLGIPANGLMALMVGAMMIQGITPGPEVMQSRPDLFWGLIASMWVGNLLLLVLNLPLIGIWVRLLGIPYRFLCPAILMFCAIGAYGLSYSVVDVLFCAVFGIVGFFLRKIGCEPAPLVLGFVLGPLLEQNMRLGLLISQGSFSTFVTHPISATLLALSGMVVIMMAMPAIMRRREVVFQGDDD</sequence>
<evidence type="ECO:0000256" key="1">
    <source>
        <dbReference type="SAM" id="Phobius"/>
    </source>
</evidence>
<dbReference type="AlphaFoldDB" id="A0A1S7QXD2"/>
<dbReference type="Proteomes" id="UP000191987">
    <property type="component" value="Unassembled WGS sequence"/>
</dbReference>
<evidence type="ECO:0000259" key="2">
    <source>
        <dbReference type="Pfam" id="PF01970"/>
    </source>
</evidence>
<feature type="transmembrane region" description="Helical" evidence="1">
    <location>
        <begin position="205"/>
        <end position="224"/>
    </location>
</feature>
<feature type="transmembrane region" description="Helical" evidence="1">
    <location>
        <begin position="109"/>
        <end position="132"/>
    </location>
</feature>
<name>A0A1S7QXD2_9HYPH</name>
<proteinExistence type="predicted"/>
<reference evidence="3 4" key="1">
    <citation type="submission" date="2016-01" db="EMBL/GenBank/DDBJ databases">
        <authorList>
            <person name="Oliw E.H."/>
        </authorList>
    </citation>
    <scope>NUCLEOTIDE SEQUENCE [LARGE SCALE GENOMIC DNA]</scope>
    <source>
        <strain evidence="3 4">Zutra 3-1</strain>
    </source>
</reference>
<dbReference type="EMBL" id="FBWG01000028">
    <property type="protein sequence ID" value="CUX43838.1"/>
    <property type="molecule type" value="Genomic_DNA"/>
</dbReference>
<feature type="transmembrane region" description="Helical" evidence="1">
    <location>
        <begin position="319"/>
        <end position="343"/>
    </location>
</feature>
<feature type="transmembrane region" description="Helical" evidence="1">
    <location>
        <begin position="20"/>
        <end position="50"/>
    </location>
</feature>
<keyword evidence="1" id="KW-1133">Transmembrane helix</keyword>
<keyword evidence="1" id="KW-0472">Membrane</keyword>
<feature type="transmembrane region" description="Helical" evidence="1">
    <location>
        <begin position="168"/>
        <end position="185"/>
    </location>
</feature>
<feature type="transmembrane region" description="Helical" evidence="1">
    <location>
        <begin position="470"/>
        <end position="490"/>
    </location>
</feature>
<dbReference type="InterPro" id="IPR002823">
    <property type="entry name" value="DUF112_TM"/>
</dbReference>
<evidence type="ECO:0000313" key="3">
    <source>
        <dbReference type="EMBL" id="CUX43838.1"/>
    </source>
</evidence>
<protein>
    <recommendedName>
        <fullName evidence="2">DUF112 domain-containing protein</fullName>
    </recommendedName>
</protein>
<feature type="domain" description="DUF112" evidence="2">
    <location>
        <begin position="21"/>
        <end position="439"/>
    </location>
</feature>
<feature type="transmembrane region" description="Helical" evidence="1">
    <location>
        <begin position="139"/>
        <end position="162"/>
    </location>
</feature>
<feature type="transmembrane region" description="Helical" evidence="1">
    <location>
        <begin position="355"/>
        <end position="375"/>
    </location>
</feature>
<organism evidence="3 4">
    <name type="scientific">Agrobacterium deltaense Zutra 3/1</name>
    <dbReference type="NCBI Taxonomy" id="1183427"/>
    <lineage>
        <taxon>Bacteria</taxon>
        <taxon>Pseudomonadati</taxon>
        <taxon>Pseudomonadota</taxon>
        <taxon>Alphaproteobacteria</taxon>
        <taxon>Hyphomicrobiales</taxon>
        <taxon>Rhizobiaceae</taxon>
        <taxon>Rhizobium/Agrobacterium group</taxon>
        <taxon>Agrobacterium</taxon>
    </lineage>
</organism>
<evidence type="ECO:0000313" key="4">
    <source>
        <dbReference type="Proteomes" id="UP000191987"/>
    </source>
</evidence>
<dbReference type="RefSeq" id="WP_080819616.1">
    <property type="nucleotide sequence ID" value="NZ_LT009749.1"/>
</dbReference>
<feature type="transmembrane region" description="Helical" evidence="1">
    <location>
        <begin position="411"/>
        <end position="430"/>
    </location>
</feature>